<evidence type="ECO:0000256" key="7">
    <source>
        <dbReference type="ARBA" id="ARBA00022833"/>
    </source>
</evidence>
<feature type="zinc finger region" description="C3H1-type" evidence="10">
    <location>
        <begin position="522"/>
        <end position="555"/>
    </location>
</feature>
<evidence type="ECO:0000256" key="2">
    <source>
        <dbReference type="ARBA" id="ARBA00008423"/>
    </source>
</evidence>
<comment type="function">
    <text evidence="11">RNA-binding protein involved in the biogenesis of circular RNAs (circRNAs), which are produced by back-splicing circularization of pre-mRNAs. Acts by binding to both exon-intron boundary and 3'-UTR of pre-mRNAs to promote circRNA biogenesis through dimerization and the association with the spliceosome.</text>
</comment>
<keyword evidence="4 10" id="KW-0479">Metal-binding</keyword>
<dbReference type="InterPro" id="IPR000571">
    <property type="entry name" value="Znf_CCCH"/>
</dbReference>
<keyword evidence="9 11" id="KW-0539">Nucleus</keyword>
<feature type="compositionally biased region" description="Polar residues" evidence="12">
    <location>
        <begin position="257"/>
        <end position="271"/>
    </location>
</feature>
<feature type="compositionally biased region" description="Basic and acidic residues" evidence="12">
    <location>
        <begin position="371"/>
        <end position="385"/>
    </location>
</feature>
<dbReference type="Gene3D" id="4.10.1000.40">
    <property type="match status" value="1"/>
</dbReference>
<evidence type="ECO:0000256" key="1">
    <source>
        <dbReference type="ARBA" id="ARBA00004324"/>
    </source>
</evidence>
<dbReference type="GO" id="GO:0008143">
    <property type="term" value="F:poly(A) binding"/>
    <property type="evidence" value="ECO:0007669"/>
    <property type="project" value="UniProtKB-UniRule"/>
</dbReference>
<feature type="compositionally biased region" description="Basic and acidic residues" evidence="12">
    <location>
        <begin position="99"/>
        <end position="110"/>
    </location>
</feature>
<dbReference type="GO" id="GO:0008270">
    <property type="term" value="F:zinc ion binding"/>
    <property type="evidence" value="ECO:0007669"/>
    <property type="project" value="UniProtKB-KW"/>
</dbReference>
<dbReference type="InterPro" id="IPR040366">
    <property type="entry name" value="Nab2/ZC3H14"/>
</dbReference>
<feature type="region of interest" description="Disordered" evidence="12">
    <location>
        <begin position="169"/>
        <end position="285"/>
    </location>
</feature>
<dbReference type="GO" id="GO:0005737">
    <property type="term" value="C:cytoplasm"/>
    <property type="evidence" value="ECO:0007669"/>
    <property type="project" value="TreeGrafter"/>
</dbReference>
<dbReference type="Proteomes" id="UP001497482">
    <property type="component" value="Chromosome 17"/>
</dbReference>
<dbReference type="PANTHER" id="PTHR14738">
    <property type="entry name" value="ZINC FINGER CCCH DOMAIN-CONTAINING PROTEIN 14"/>
    <property type="match status" value="1"/>
</dbReference>
<evidence type="ECO:0000256" key="10">
    <source>
        <dbReference type="PROSITE-ProRule" id="PRU00723"/>
    </source>
</evidence>
<dbReference type="PANTHER" id="PTHR14738:SF29">
    <property type="entry name" value="ZINC FINGER CCCH DOMAIN-CONTAINING PROTEIN 14"/>
    <property type="match status" value="1"/>
</dbReference>
<evidence type="ECO:0000256" key="8">
    <source>
        <dbReference type="ARBA" id="ARBA00022884"/>
    </source>
</evidence>
<feature type="region of interest" description="Disordered" evidence="12">
    <location>
        <begin position="81"/>
        <end position="141"/>
    </location>
</feature>
<gene>
    <name evidence="14" type="ORF">KC01_LOCUS16452</name>
</gene>
<organism evidence="14 15">
    <name type="scientific">Knipowitschia caucasica</name>
    <name type="common">Caucasian dwarf goby</name>
    <name type="synonym">Pomatoschistus caucasicus</name>
    <dbReference type="NCBI Taxonomy" id="637954"/>
    <lineage>
        <taxon>Eukaryota</taxon>
        <taxon>Metazoa</taxon>
        <taxon>Chordata</taxon>
        <taxon>Craniata</taxon>
        <taxon>Vertebrata</taxon>
        <taxon>Euteleostomi</taxon>
        <taxon>Actinopterygii</taxon>
        <taxon>Neopterygii</taxon>
        <taxon>Teleostei</taxon>
        <taxon>Neoteleostei</taxon>
        <taxon>Acanthomorphata</taxon>
        <taxon>Gobiaria</taxon>
        <taxon>Gobiiformes</taxon>
        <taxon>Gobioidei</taxon>
        <taxon>Gobiidae</taxon>
        <taxon>Gobiinae</taxon>
        <taxon>Knipowitschia</taxon>
    </lineage>
</organism>
<keyword evidence="8 11" id="KW-0694">RNA-binding</keyword>
<evidence type="ECO:0000259" key="13">
    <source>
        <dbReference type="PROSITE" id="PS50103"/>
    </source>
</evidence>
<keyword evidence="7 10" id="KW-0862">Zinc</keyword>
<keyword evidence="6 10" id="KW-0863">Zinc-finger</keyword>
<comment type="subcellular location">
    <subcellularLocation>
        <location evidence="1 11">Nucleus speckle</location>
    </subcellularLocation>
</comment>
<dbReference type="PROSITE" id="PS50103">
    <property type="entry name" value="ZF_C3H1"/>
    <property type="match status" value="1"/>
</dbReference>
<sequence>MEIGTEISKKIRAAIKGKLQELGAYIDEELPDYIMVMVANKKTSQQMADDLSLFLGNNTIKFTAWLQGVLEKLRTVAVEPGASKNQLEPDNGPPIGRRRSSEGSRVEESKSLMVSSSRSEARVSSSAYENRKSSSSRLTSAVKPLVESIPSEAIIDIKPDMDDDLISETHVETSSTRTRSSSSRPSIEIYRPSQSKYTSSNSGESYSRHVETRSSRSSRSTANRPEESRKRKAPVASSVVRVSRTEEDSDVEDDDLNYSSRGMSSRVSLPSKTERKPTLPPAKQANRNLILKAISEAQDSITKTTAYPPIPQRQTVPVAPRTRLSTSEEMTAAIQLVQEHLHSLAPRPYTSSEPSESQTAPNKSLASRLQMDAREGNEGRRREYSTDVTGGYDTRSFIMSKPQLEEPSTRSLQDVAPAAPRAIQSSKEPGAFANPKFIVTLDGMPNPVGNFGTGLEMDMDDVRPPPREGVIEDNSKAKVSVLQRLHGPIIEDELMDYEEMGKDVPVKRQKVSERCKFWPACKSGEECPYHHPTTQCKTFPNCKFGDKCLFIHPNCKYDARCTKPDCPFTHVSRRGTAHPPPRPAPPVQTTTVCRFFPDCKKMDCPFYHPKPCRFAAQCKRVGCSFYHPTTSVPPRHALKWTKAQSS</sequence>
<proteinExistence type="inferred from homology"/>
<dbReference type="Pfam" id="PF14608">
    <property type="entry name" value="zf-CCCH_2"/>
    <property type="match status" value="5"/>
</dbReference>
<dbReference type="AlphaFoldDB" id="A0AAV2K9M0"/>
<evidence type="ECO:0000313" key="14">
    <source>
        <dbReference type="EMBL" id="CAL1586379.1"/>
    </source>
</evidence>
<evidence type="ECO:0000256" key="6">
    <source>
        <dbReference type="ARBA" id="ARBA00022771"/>
    </source>
</evidence>
<accession>A0AAV2K9M0</accession>
<feature type="compositionally biased region" description="Low complexity" evidence="12">
    <location>
        <begin position="114"/>
        <end position="127"/>
    </location>
</feature>
<keyword evidence="15" id="KW-1185">Reference proteome</keyword>
<evidence type="ECO:0000256" key="11">
    <source>
        <dbReference type="RuleBase" id="RU369058"/>
    </source>
</evidence>
<evidence type="ECO:0000256" key="4">
    <source>
        <dbReference type="ARBA" id="ARBA00022723"/>
    </source>
</evidence>
<evidence type="ECO:0000256" key="9">
    <source>
        <dbReference type="ARBA" id="ARBA00023242"/>
    </source>
</evidence>
<dbReference type="EMBL" id="OZ035839">
    <property type="protein sequence ID" value="CAL1586379.1"/>
    <property type="molecule type" value="Genomic_DNA"/>
</dbReference>
<protein>
    <recommendedName>
        <fullName evidence="3 11">Zinc finger CCCH domain-containing protein 14</fullName>
    </recommendedName>
</protein>
<dbReference type="SMART" id="SM00356">
    <property type="entry name" value="ZnF_C3H1"/>
    <property type="match status" value="3"/>
</dbReference>
<feature type="domain" description="C3H1-type" evidence="13">
    <location>
        <begin position="522"/>
        <end position="555"/>
    </location>
</feature>
<keyword evidence="5 11" id="KW-0677">Repeat</keyword>
<feature type="compositionally biased region" description="Acidic residues" evidence="12">
    <location>
        <begin position="247"/>
        <end position="256"/>
    </location>
</feature>
<evidence type="ECO:0000256" key="3">
    <source>
        <dbReference type="ARBA" id="ARBA00015071"/>
    </source>
</evidence>
<dbReference type="GO" id="GO:0016607">
    <property type="term" value="C:nuclear speck"/>
    <property type="evidence" value="ECO:0007669"/>
    <property type="project" value="UniProtKB-SubCell"/>
</dbReference>
<comment type="similarity">
    <text evidence="2 11">Belongs to the ZC3H14 family.</text>
</comment>
<feature type="compositionally biased region" description="Polar residues" evidence="12">
    <location>
        <begin position="192"/>
        <end position="205"/>
    </location>
</feature>
<dbReference type="FunFam" id="1.20.1390.10:FF:000006">
    <property type="entry name" value="zinc finger CCCH domain-containing protein 14"/>
    <property type="match status" value="1"/>
</dbReference>
<dbReference type="GO" id="GO:0043488">
    <property type="term" value="P:regulation of mRNA stability"/>
    <property type="evidence" value="ECO:0007669"/>
    <property type="project" value="UniProtKB-UniRule"/>
</dbReference>
<evidence type="ECO:0000256" key="5">
    <source>
        <dbReference type="ARBA" id="ARBA00022737"/>
    </source>
</evidence>
<evidence type="ECO:0000256" key="12">
    <source>
        <dbReference type="SAM" id="MobiDB-lite"/>
    </source>
</evidence>
<feature type="region of interest" description="Disordered" evidence="12">
    <location>
        <begin position="346"/>
        <end position="394"/>
    </location>
</feature>
<reference evidence="14 15" key="1">
    <citation type="submission" date="2024-04" db="EMBL/GenBank/DDBJ databases">
        <authorList>
            <person name="Waldvogel A.-M."/>
            <person name="Schoenle A."/>
        </authorList>
    </citation>
    <scope>NUCLEOTIDE SEQUENCE [LARGE SCALE GENOMIC DNA]</scope>
</reference>
<name>A0AAV2K9M0_KNICA</name>
<evidence type="ECO:0000313" key="15">
    <source>
        <dbReference type="Proteomes" id="UP001497482"/>
    </source>
</evidence>
<dbReference type="FunFam" id="4.10.1000.30:FF:000001">
    <property type="entry name" value="Zinc finger CCCH domain-containing protein 14"/>
    <property type="match status" value="1"/>
</dbReference>
<dbReference type="Gene3D" id="4.10.1000.30">
    <property type="match status" value="1"/>
</dbReference>
<dbReference type="FunFam" id="4.10.1000.40:FF:000006">
    <property type="entry name" value="Zinc finger CCCH domain-containing protein 14"/>
    <property type="match status" value="1"/>
</dbReference>
<feature type="compositionally biased region" description="Low complexity" evidence="12">
    <location>
        <begin position="173"/>
        <end position="184"/>
    </location>
</feature>
<feature type="compositionally biased region" description="Polar residues" evidence="12">
    <location>
        <begin position="349"/>
        <end position="367"/>
    </location>
</feature>